<dbReference type="PANTHER" id="PTHR23504">
    <property type="entry name" value="MAJOR FACILITATOR SUPERFAMILY DOMAIN-CONTAINING PROTEIN 10"/>
    <property type="match status" value="1"/>
</dbReference>
<comment type="subcellular location">
    <subcellularLocation>
        <location evidence="1">Membrane</location>
        <topology evidence="1">Multi-pass membrane protein</topology>
    </subcellularLocation>
</comment>
<dbReference type="InterPro" id="IPR036259">
    <property type="entry name" value="MFS_trans_sf"/>
</dbReference>
<evidence type="ECO:0000256" key="5">
    <source>
        <dbReference type="ARBA" id="ARBA00023136"/>
    </source>
</evidence>
<gene>
    <name evidence="9" type="ORF">Daus18300_004832</name>
</gene>
<dbReference type="InterPro" id="IPR011701">
    <property type="entry name" value="MFS"/>
</dbReference>
<comment type="caution">
    <text evidence="9">The sequence shown here is derived from an EMBL/GenBank/DDBJ whole genome shotgun (WGS) entry which is preliminary data.</text>
</comment>
<keyword evidence="10" id="KW-1185">Reference proteome</keyword>
<feature type="compositionally biased region" description="Low complexity" evidence="6">
    <location>
        <begin position="38"/>
        <end position="49"/>
    </location>
</feature>
<dbReference type="Gene3D" id="1.20.1250.20">
    <property type="entry name" value="MFS general substrate transporter like domains"/>
    <property type="match status" value="1"/>
</dbReference>
<keyword evidence="5 7" id="KW-0472">Membrane</keyword>
<evidence type="ECO:0000256" key="3">
    <source>
        <dbReference type="ARBA" id="ARBA00022692"/>
    </source>
</evidence>
<keyword evidence="4 7" id="KW-1133">Transmembrane helix</keyword>
<dbReference type="PANTHER" id="PTHR23504:SF6">
    <property type="entry name" value="MULTIDRUG TRANSPORTER, PUTATIVE (AFU_ORTHOLOGUE AFUA_4G08740)-RELATED"/>
    <property type="match status" value="1"/>
</dbReference>
<feature type="domain" description="Major facilitator superfamily (MFS) profile" evidence="8">
    <location>
        <begin position="72"/>
        <end position="196"/>
    </location>
</feature>
<dbReference type="InterPro" id="IPR020846">
    <property type="entry name" value="MFS_dom"/>
</dbReference>
<feature type="region of interest" description="Disordered" evidence="6">
    <location>
        <begin position="1"/>
        <end position="49"/>
    </location>
</feature>
<dbReference type="EMBL" id="JAWRVE010000034">
    <property type="protein sequence ID" value="KAL1871087.1"/>
    <property type="molecule type" value="Genomic_DNA"/>
</dbReference>
<dbReference type="PROSITE" id="PS50850">
    <property type="entry name" value="MFS"/>
    <property type="match status" value="1"/>
</dbReference>
<evidence type="ECO:0000259" key="8">
    <source>
        <dbReference type="PROSITE" id="PS50850"/>
    </source>
</evidence>
<feature type="compositionally biased region" description="Polar residues" evidence="6">
    <location>
        <begin position="1"/>
        <end position="14"/>
    </location>
</feature>
<feature type="compositionally biased region" description="Basic and acidic residues" evidence="6">
    <location>
        <begin position="15"/>
        <end position="26"/>
    </location>
</feature>
<evidence type="ECO:0000256" key="4">
    <source>
        <dbReference type="ARBA" id="ARBA00022989"/>
    </source>
</evidence>
<feature type="transmembrane region" description="Helical" evidence="7">
    <location>
        <begin position="107"/>
        <end position="130"/>
    </location>
</feature>
<sequence>MDSQNRSITGATTRPSEDECSKDGRARANSGDYDESMSESSISDVSMSSNLESPRQEEVTWASLPKKGQLAVIVLVRLAEPLTERSLTSYIFYQLRWFDQSLDESSVVYRAGLLTAVFAAAQCATAMLWGHAADNPRFGRKGIIMVGLIGSSMSSIGMGLTTSFAGAVGFRIMAGLLNGNIGVLRTMVSEIVDDRR</sequence>
<protein>
    <recommendedName>
        <fullName evidence="8">Major facilitator superfamily (MFS) profile domain-containing protein</fullName>
    </recommendedName>
</protein>
<keyword evidence="3 7" id="KW-0812">Transmembrane</keyword>
<evidence type="ECO:0000256" key="1">
    <source>
        <dbReference type="ARBA" id="ARBA00004141"/>
    </source>
</evidence>
<name>A0ABR3X5Y3_9PEZI</name>
<evidence type="ECO:0000256" key="7">
    <source>
        <dbReference type="SAM" id="Phobius"/>
    </source>
</evidence>
<feature type="transmembrane region" description="Helical" evidence="7">
    <location>
        <begin position="142"/>
        <end position="162"/>
    </location>
</feature>
<proteinExistence type="predicted"/>
<keyword evidence="2" id="KW-0813">Transport</keyword>
<organism evidence="9 10">
    <name type="scientific">Diaporthe australafricana</name>
    <dbReference type="NCBI Taxonomy" id="127596"/>
    <lineage>
        <taxon>Eukaryota</taxon>
        <taxon>Fungi</taxon>
        <taxon>Dikarya</taxon>
        <taxon>Ascomycota</taxon>
        <taxon>Pezizomycotina</taxon>
        <taxon>Sordariomycetes</taxon>
        <taxon>Sordariomycetidae</taxon>
        <taxon>Diaporthales</taxon>
        <taxon>Diaporthaceae</taxon>
        <taxon>Diaporthe</taxon>
    </lineage>
</organism>
<dbReference type="Pfam" id="PF07690">
    <property type="entry name" value="MFS_1"/>
    <property type="match status" value="1"/>
</dbReference>
<accession>A0ABR3X5Y3</accession>
<evidence type="ECO:0000256" key="2">
    <source>
        <dbReference type="ARBA" id="ARBA00022448"/>
    </source>
</evidence>
<evidence type="ECO:0000256" key="6">
    <source>
        <dbReference type="SAM" id="MobiDB-lite"/>
    </source>
</evidence>
<evidence type="ECO:0000313" key="9">
    <source>
        <dbReference type="EMBL" id="KAL1871087.1"/>
    </source>
</evidence>
<evidence type="ECO:0000313" key="10">
    <source>
        <dbReference type="Proteomes" id="UP001583177"/>
    </source>
</evidence>
<dbReference type="Proteomes" id="UP001583177">
    <property type="component" value="Unassembled WGS sequence"/>
</dbReference>
<reference evidence="9 10" key="1">
    <citation type="journal article" date="2024" name="IMA Fungus">
        <title>IMA Genome - F19 : A genome assembly and annotation guide to empower mycologists, including annotated draft genome sequences of Ceratocystis pirilliformis, Diaporthe australafricana, Fusarium ophioides, Paecilomyces lecythidis, and Sporothrix stenoceras.</title>
        <authorList>
            <person name="Aylward J."/>
            <person name="Wilson A.M."/>
            <person name="Visagie C.M."/>
            <person name="Spraker J."/>
            <person name="Barnes I."/>
            <person name="Buitendag C."/>
            <person name="Ceriani C."/>
            <person name="Del Mar Angel L."/>
            <person name="du Plessis D."/>
            <person name="Fuchs T."/>
            <person name="Gasser K."/>
            <person name="Kramer D."/>
            <person name="Li W."/>
            <person name="Munsamy K."/>
            <person name="Piso A."/>
            <person name="Price J.L."/>
            <person name="Sonnekus B."/>
            <person name="Thomas C."/>
            <person name="van der Nest A."/>
            <person name="van Dijk A."/>
            <person name="van Heerden A."/>
            <person name="van Vuuren N."/>
            <person name="Yilmaz N."/>
            <person name="Duong T.A."/>
            <person name="van der Merwe N.A."/>
            <person name="Wingfield M.J."/>
            <person name="Wingfield B.D."/>
        </authorList>
    </citation>
    <scope>NUCLEOTIDE SEQUENCE [LARGE SCALE GENOMIC DNA]</scope>
    <source>
        <strain evidence="9 10">CMW 18300</strain>
    </source>
</reference>
<dbReference type="SUPFAM" id="SSF103473">
    <property type="entry name" value="MFS general substrate transporter"/>
    <property type="match status" value="1"/>
</dbReference>